<dbReference type="WBParaSite" id="ACOC_0000006601-mRNA-1">
    <property type="protein sequence ID" value="ACOC_0000006601-mRNA-1"/>
    <property type="gene ID" value="ACOC_0000006601"/>
</dbReference>
<reference evidence="3" key="1">
    <citation type="submission" date="2017-02" db="UniProtKB">
        <authorList>
            <consortium name="WormBaseParasite"/>
        </authorList>
    </citation>
    <scope>IDENTIFICATION</scope>
</reference>
<reference evidence="1 2" key="2">
    <citation type="submission" date="2018-11" db="EMBL/GenBank/DDBJ databases">
        <authorList>
            <consortium name="Pathogen Informatics"/>
        </authorList>
    </citation>
    <scope>NUCLEOTIDE SEQUENCE [LARGE SCALE GENOMIC DNA]</scope>
    <source>
        <strain evidence="1 2">Costa Rica</strain>
    </source>
</reference>
<evidence type="ECO:0000313" key="3">
    <source>
        <dbReference type="WBParaSite" id="ACOC_0000006601-mRNA-1"/>
    </source>
</evidence>
<gene>
    <name evidence="1" type="ORF">ACOC_LOCUS67</name>
</gene>
<evidence type="ECO:0000313" key="1">
    <source>
        <dbReference type="EMBL" id="VDM51652.1"/>
    </source>
</evidence>
<dbReference type="Proteomes" id="UP000267027">
    <property type="component" value="Unassembled WGS sequence"/>
</dbReference>
<proteinExistence type="predicted"/>
<protein>
    <submittedName>
        <fullName evidence="3">Transposase</fullName>
    </submittedName>
</protein>
<evidence type="ECO:0000313" key="2">
    <source>
        <dbReference type="Proteomes" id="UP000267027"/>
    </source>
</evidence>
<organism evidence="3">
    <name type="scientific">Angiostrongylus costaricensis</name>
    <name type="common">Nematode worm</name>
    <dbReference type="NCBI Taxonomy" id="334426"/>
    <lineage>
        <taxon>Eukaryota</taxon>
        <taxon>Metazoa</taxon>
        <taxon>Ecdysozoa</taxon>
        <taxon>Nematoda</taxon>
        <taxon>Chromadorea</taxon>
        <taxon>Rhabditida</taxon>
        <taxon>Rhabditina</taxon>
        <taxon>Rhabditomorpha</taxon>
        <taxon>Strongyloidea</taxon>
        <taxon>Metastrongylidae</taxon>
        <taxon>Angiostrongylus</taxon>
    </lineage>
</organism>
<accession>A0A0R3P9I0</accession>
<keyword evidence="2" id="KW-1185">Reference proteome</keyword>
<sequence>MVGRYMKWLTSDDVVQYRVQLVFSTSAARAVVLASATLNEWHGGFRSFLLDELSNANAFTFSFSFWFLGARVLRETDRKGQCCRVRDHCRRNLSPSIAAGMLSRVAFAQSAGRVIAVRCGTAH</sequence>
<dbReference type="EMBL" id="UYYA01000004">
    <property type="protein sequence ID" value="VDM51652.1"/>
    <property type="molecule type" value="Genomic_DNA"/>
</dbReference>
<dbReference type="AlphaFoldDB" id="A0A0R3P9I0"/>
<name>A0A0R3P9I0_ANGCS</name>